<dbReference type="Proteomes" id="UP000765338">
    <property type="component" value="Unassembled WGS sequence"/>
</dbReference>
<evidence type="ECO:0000256" key="9">
    <source>
        <dbReference type="ARBA" id="ARBA00023098"/>
    </source>
</evidence>
<dbReference type="RefSeq" id="WP_182041729.1">
    <property type="nucleotide sequence ID" value="NZ_PDLY01000007.1"/>
</dbReference>
<evidence type="ECO:0000256" key="5">
    <source>
        <dbReference type="ARBA" id="ARBA00022516"/>
    </source>
</evidence>
<comment type="function">
    <text evidence="1 11">Condensation of UDP-2,3-diacylglucosamine and 2,3-diacylglucosamine-1-phosphate to form lipid A disaccharide, a precursor of lipid A, a phosphorylated glycolipid that anchors the lipopolysaccharide to the outer membrane of the cell.</text>
</comment>
<keyword evidence="9 11" id="KW-0443">Lipid metabolism</keyword>
<comment type="caution">
    <text evidence="12">The sequence shown here is derived from an EMBL/GenBank/DDBJ whole genome shotgun (WGS) entry which is preliminary data.</text>
</comment>
<evidence type="ECO:0000256" key="3">
    <source>
        <dbReference type="ARBA" id="ARBA00012687"/>
    </source>
</evidence>
<comment type="catalytic activity">
    <reaction evidence="10 11">
        <text>a lipid X + a UDP-2-N,3-O-bis[(3R)-3-hydroxyacyl]-alpha-D-glucosamine = a lipid A disaccharide + UDP + H(+)</text>
        <dbReference type="Rhea" id="RHEA:67828"/>
        <dbReference type="ChEBI" id="CHEBI:15378"/>
        <dbReference type="ChEBI" id="CHEBI:58223"/>
        <dbReference type="ChEBI" id="CHEBI:137748"/>
        <dbReference type="ChEBI" id="CHEBI:176338"/>
        <dbReference type="ChEBI" id="CHEBI:176343"/>
        <dbReference type="EC" id="2.4.1.182"/>
    </reaction>
</comment>
<dbReference type="Gene3D" id="3.40.50.2000">
    <property type="entry name" value="Glycogen Phosphorylase B"/>
    <property type="match status" value="1"/>
</dbReference>
<evidence type="ECO:0000313" key="12">
    <source>
        <dbReference type="EMBL" id="MBA5728145.1"/>
    </source>
</evidence>
<reference evidence="12 13" key="1">
    <citation type="submission" date="2017-10" db="EMBL/GenBank/DDBJ databases">
        <authorList>
            <person name="Jakob F."/>
        </authorList>
    </citation>
    <scope>NUCLEOTIDE SEQUENCE [LARGE SCALE GENOMIC DNA]</scope>
    <source>
        <strain evidence="12 13">TMW 2.1889</strain>
    </source>
</reference>
<keyword evidence="6 11" id="KW-0441">Lipid A biosynthesis</keyword>
<dbReference type="EC" id="2.4.1.182" evidence="3 11"/>
<organism evidence="12 13">
    <name type="scientific">Bombella mellum</name>
    <dbReference type="NCBI Taxonomy" id="2039288"/>
    <lineage>
        <taxon>Bacteria</taxon>
        <taxon>Pseudomonadati</taxon>
        <taxon>Pseudomonadota</taxon>
        <taxon>Alphaproteobacteria</taxon>
        <taxon>Acetobacterales</taxon>
        <taxon>Acetobacteraceae</taxon>
        <taxon>Bombella</taxon>
    </lineage>
</organism>
<keyword evidence="5 11" id="KW-0444">Lipid biosynthesis</keyword>
<dbReference type="SUPFAM" id="SSF53756">
    <property type="entry name" value="UDP-Glycosyltransferase/glycogen phosphorylase"/>
    <property type="match status" value="1"/>
</dbReference>
<accession>A0ABR5ZV42</accession>
<dbReference type="PANTHER" id="PTHR30372">
    <property type="entry name" value="LIPID-A-DISACCHARIDE SYNTHASE"/>
    <property type="match status" value="1"/>
</dbReference>
<dbReference type="EMBL" id="PDLY01000007">
    <property type="protein sequence ID" value="MBA5728145.1"/>
    <property type="molecule type" value="Genomic_DNA"/>
</dbReference>
<dbReference type="PANTHER" id="PTHR30372:SF4">
    <property type="entry name" value="LIPID-A-DISACCHARIDE SYNTHASE, MITOCHONDRIAL-RELATED"/>
    <property type="match status" value="1"/>
</dbReference>
<protein>
    <recommendedName>
        <fullName evidence="4 11">Lipid-A-disaccharide synthase</fullName>
        <ecNumber evidence="3 11">2.4.1.182</ecNumber>
    </recommendedName>
</protein>
<evidence type="ECO:0000256" key="10">
    <source>
        <dbReference type="ARBA" id="ARBA00048975"/>
    </source>
</evidence>
<name>A0ABR5ZV42_9PROT</name>
<evidence type="ECO:0000256" key="4">
    <source>
        <dbReference type="ARBA" id="ARBA00020902"/>
    </source>
</evidence>
<evidence type="ECO:0000313" key="13">
    <source>
        <dbReference type="Proteomes" id="UP000765338"/>
    </source>
</evidence>
<evidence type="ECO:0000256" key="8">
    <source>
        <dbReference type="ARBA" id="ARBA00022679"/>
    </source>
</evidence>
<comment type="pathway">
    <text evidence="11">Bacterial outer membrane biogenesis; LPS lipid A biosynthesis.</text>
</comment>
<keyword evidence="13" id="KW-1185">Reference proteome</keyword>
<dbReference type="HAMAP" id="MF_00392">
    <property type="entry name" value="LpxB"/>
    <property type="match status" value="1"/>
</dbReference>
<keyword evidence="8 11" id="KW-0808">Transferase</keyword>
<dbReference type="Pfam" id="PF02684">
    <property type="entry name" value="LpxB"/>
    <property type="match status" value="1"/>
</dbReference>
<dbReference type="InterPro" id="IPR003835">
    <property type="entry name" value="Glyco_trans_19"/>
</dbReference>
<comment type="similarity">
    <text evidence="2 11">Belongs to the LpxB family.</text>
</comment>
<evidence type="ECO:0000256" key="11">
    <source>
        <dbReference type="HAMAP-Rule" id="MF_00392"/>
    </source>
</evidence>
<proteinExistence type="inferred from homology"/>
<evidence type="ECO:0000256" key="2">
    <source>
        <dbReference type="ARBA" id="ARBA00007868"/>
    </source>
</evidence>
<evidence type="ECO:0000256" key="6">
    <source>
        <dbReference type="ARBA" id="ARBA00022556"/>
    </source>
</evidence>
<evidence type="ECO:0000256" key="7">
    <source>
        <dbReference type="ARBA" id="ARBA00022676"/>
    </source>
</evidence>
<dbReference type="NCBIfam" id="TIGR00215">
    <property type="entry name" value="lpxB"/>
    <property type="match status" value="1"/>
</dbReference>
<sequence>MVDAGAPVEGEVPLHHHGRVIWILAGEPSGDSIGARLMQALHRIDPTLVFAGVGGGRMEARGLRSLFPMEDLTVMGFMEVLPRLRLLSQRLLEAEQDIVLRRPDIVITIDSPGFSFRLLRRIRKLKVRRLHYVAPQVWAWRENRVKGYRGLWDRLLCLFPFEETWFAERGLPEARFVGHPILQSGVAHGEAERFHKRHDLRPDSPILILMPGSRSSEVPKLLPVFEKTLAILHERFSDLQPVIPATSGMAPLVKKMVRHWAVHPSILTDTEDKHDAIRAADCALTKSGTSILELAIGRVPMVVTYRVNPLSALLGRLFLRLPYVSMINILAGRAVVPELIQHDCTPQKLADEISSLLTDEAKRRAQQEAFGNVLAMLEAPGGDLPAVSAAKQVLELMDRPLSEIRSFS</sequence>
<evidence type="ECO:0000256" key="1">
    <source>
        <dbReference type="ARBA" id="ARBA00002056"/>
    </source>
</evidence>
<gene>
    <name evidence="11 12" type="primary">lpxB</name>
    <name evidence="12" type="ORF">CPA56_09215</name>
</gene>
<keyword evidence="7 11" id="KW-0328">Glycosyltransferase</keyword>